<dbReference type="Proteomes" id="UP000294325">
    <property type="component" value="Chromosome"/>
</dbReference>
<evidence type="ECO:0000259" key="3">
    <source>
        <dbReference type="Pfam" id="PF00501"/>
    </source>
</evidence>
<accession>A0A4V1AVY3</accession>
<dbReference type="InterPro" id="IPR000873">
    <property type="entry name" value="AMP-dep_synth/lig_dom"/>
</dbReference>
<dbReference type="InterPro" id="IPR020845">
    <property type="entry name" value="AMP-binding_CS"/>
</dbReference>
<dbReference type="EMBL" id="CP038033">
    <property type="protein sequence ID" value="QBQ54735.1"/>
    <property type="molecule type" value="Genomic_DNA"/>
</dbReference>
<dbReference type="InterPro" id="IPR042099">
    <property type="entry name" value="ANL_N_sf"/>
</dbReference>
<dbReference type="PANTHER" id="PTHR43272:SF33">
    <property type="entry name" value="AMP-BINDING DOMAIN-CONTAINING PROTEIN-RELATED"/>
    <property type="match status" value="1"/>
</dbReference>
<dbReference type="Pfam" id="PF23562">
    <property type="entry name" value="AMP-binding_C_3"/>
    <property type="match status" value="1"/>
</dbReference>
<keyword evidence="5" id="KW-1185">Reference proteome</keyword>
<dbReference type="Pfam" id="PF00501">
    <property type="entry name" value="AMP-binding"/>
    <property type="match status" value="1"/>
</dbReference>
<dbReference type="GO" id="GO:0004467">
    <property type="term" value="F:long-chain fatty acid-CoA ligase activity"/>
    <property type="evidence" value="ECO:0007669"/>
    <property type="project" value="TreeGrafter"/>
</dbReference>
<dbReference type="PROSITE" id="PS00455">
    <property type="entry name" value="AMP_BINDING"/>
    <property type="match status" value="1"/>
</dbReference>
<evidence type="ECO:0000313" key="4">
    <source>
        <dbReference type="EMBL" id="QBQ54735.1"/>
    </source>
</evidence>
<protein>
    <submittedName>
        <fullName evidence="4">Long-chain fatty acid--CoA ligase</fullName>
    </submittedName>
</protein>
<dbReference type="Gene3D" id="3.40.50.12780">
    <property type="entry name" value="N-terminal domain of ligase-like"/>
    <property type="match status" value="1"/>
</dbReference>
<sequence>MGNNLNHLISLETAGTLAGLFRERIQRTPEAVAYRHFDPAEEAWRETTWAEMATEVARWQAALSKEELSPGDRVALMLRNCQEWVCFDQAALGLELVVVPLYINDRPDNVRYILKNSGVKLLLIEGHHQWQEIKQWWALRKLVRVVSLNPLDEARGQKRLCDLKDWLPETADKFYTEPANPDALATVVYTSGTTGVPKGVMLSHRNILWNAYSSLQRSPVYPDDLFLSFLPLSHALERTLGYYLPMMAGACVTYARSITKLAEDLVTIKPTALVSVPRIFERIRNKLHHELQERTPLERALFRLTVAAGWRQFNYQQGQAHWHPLCLLAPLLQPLVGRRVLAQLGGHLRIVVCGGAPLAFGVSRELLALGLPLIQGYGLTEASPVISGNSLGDNDPKSVGTPLQDVEARIGEHNELLARSPGVMLGYWDNPKATAAAIDKEGWLHTGDQARIEQGRIYITGRIKEIIVLANGEKVPPGEMEAAIGADHLFDQVMVIGEGKPYLSALIVLNPERWAKLAHDLNLNPQQKESLKHPAVIEAVLRRIEQHTHQFPGYARIRQVALTLEHWTVENGLATATLKARRKQVVQHYRNQISALYEGH</sequence>
<dbReference type="RefSeq" id="WP_134357927.1">
    <property type="nucleotide sequence ID" value="NZ_CP038033.1"/>
</dbReference>
<gene>
    <name evidence="4" type="ORF">E3U44_09605</name>
</gene>
<evidence type="ECO:0000256" key="2">
    <source>
        <dbReference type="ARBA" id="ARBA00022840"/>
    </source>
</evidence>
<keyword evidence="4" id="KW-0436">Ligase</keyword>
<evidence type="ECO:0000256" key="1">
    <source>
        <dbReference type="ARBA" id="ARBA00022741"/>
    </source>
</evidence>
<name>A0A4V1AVY3_9GAMM</name>
<dbReference type="SUPFAM" id="SSF56801">
    <property type="entry name" value="Acetyl-CoA synthetase-like"/>
    <property type="match status" value="1"/>
</dbReference>
<dbReference type="GO" id="GO:0016020">
    <property type="term" value="C:membrane"/>
    <property type="evidence" value="ECO:0007669"/>
    <property type="project" value="TreeGrafter"/>
</dbReference>
<reference evidence="4 5" key="1">
    <citation type="submission" date="2019-03" db="EMBL/GenBank/DDBJ databases">
        <title>The genome sequence of Nitrosococcus wardiae strain D1FHST reveals the archetypal metabolic capacity of ammonia-oxidizing Gammaproteobacteria.</title>
        <authorList>
            <person name="Wang L."/>
            <person name="Lim C.K."/>
            <person name="Hanson T.E."/>
            <person name="Dang H."/>
            <person name="Klotz M.G."/>
        </authorList>
    </citation>
    <scope>NUCLEOTIDE SEQUENCE [LARGE SCALE GENOMIC DNA]</scope>
    <source>
        <strain evidence="4 5">D1FHS</strain>
    </source>
</reference>
<feature type="domain" description="AMP-dependent synthetase/ligase" evidence="3">
    <location>
        <begin position="21"/>
        <end position="428"/>
    </location>
</feature>
<keyword evidence="2" id="KW-0067">ATP-binding</keyword>
<dbReference type="OrthoDB" id="5296889at2"/>
<proteinExistence type="predicted"/>
<evidence type="ECO:0000313" key="5">
    <source>
        <dbReference type="Proteomes" id="UP000294325"/>
    </source>
</evidence>
<dbReference type="PANTHER" id="PTHR43272">
    <property type="entry name" value="LONG-CHAIN-FATTY-ACID--COA LIGASE"/>
    <property type="match status" value="1"/>
</dbReference>
<organism evidence="4 5">
    <name type="scientific">Nitrosococcus wardiae</name>
    <dbReference type="NCBI Taxonomy" id="1814290"/>
    <lineage>
        <taxon>Bacteria</taxon>
        <taxon>Pseudomonadati</taxon>
        <taxon>Pseudomonadota</taxon>
        <taxon>Gammaproteobacteria</taxon>
        <taxon>Chromatiales</taxon>
        <taxon>Chromatiaceae</taxon>
        <taxon>Nitrosococcus</taxon>
    </lineage>
</organism>
<dbReference type="KEGG" id="nwr:E3U44_09605"/>
<dbReference type="CDD" id="cd05907">
    <property type="entry name" value="VL_LC_FACS_like"/>
    <property type="match status" value="1"/>
</dbReference>
<dbReference type="GO" id="GO:0005524">
    <property type="term" value="F:ATP binding"/>
    <property type="evidence" value="ECO:0007669"/>
    <property type="project" value="UniProtKB-KW"/>
</dbReference>
<keyword evidence="1" id="KW-0547">Nucleotide-binding</keyword>
<dbReference type="AlphaFoldDB" id="A0A4V1AVY3"/>